<dbReference type="Proteomes" id="UP000405357">
    <property type="component" value="Unassembled WGS sequence"/>
</dbReference>
<evidence type="ECO:0000256" key="1">
    <source>
        <dbReference type="ARBA" id="ARBA00010613"/>
    </source>
</evidence>
<dbReference type="EMBL" id="CABPSG010000003">
    <property type="protein sequence ID" value="VVD85609.1"/>
    <property type="molecule type" value="Genomic_DNA"/>
</dbReference>
<accession>A0ABY6VTF0</accession>
<dbReference type="InterPro" id="IPR036526">
    <property type="entry name" value="C-N_Hydrolase_sf"/>
</dbReference>
<gene>
    <name evidence="3" type="ORF">PSO31014_01332</name>
</gene>
<dbReference type="PROSITE" id="PS50263">
    <property type="entry name" value="CN_HYDROLASE"/>
    <property type="match status" value="1"/>
</dbReference>
<keyword evidence="3" id="KW-0378">Hydrolase</keyword>
<evidence type="ECO:0000259" key="2">
    <source>
        <dbReference type="PROSITE" id="PS50263"/>
    </source>
</evidence>
<dbReference type="RefSeq" id="WP_063598847.1">
    <property type="nucleotide sequence ID" value="NZ_CABPSG010000003.1"/>
</dbReference>
<comment type="similarity">
    <text evidence="1">Belongs to the carbon-nitrogen hydrolase superfamily. NIT1/NIT2 family.</text>
</comment>
<comment type="caution">
    <text evidence="3">The sequence shown here is derived from an EMBL/GenBank/DDBJ whole genome shotgun (WGS) entry which is preliminary data.</text>
</comment>
<organism evidence="3 4">
    <name type="scientific">Pandoraea soli</name>
    <dbReference type="NCBI Taxonomy" id="2508293"/>
    <lineage>
        <taxon>Bacteria</taxon>
        <taxon>Pseudomonadati</taxon>
        <taxon>Pseudomonadota</taxon>
        <taxon>Betaproteobacteria</taxon>
        <taxon>Burkholderiales</taxon>
        <taxon>Burkholderiaceae</taxon>
        <taxon>Pandoraea</taxon>
    </lineage>
</organism>
<feature type="domain" description="CN hydrolase" evidence="2">
    <location>
        <begin position="1"/>
        <end position="238"/>
    </location>
</feature>
<dbReference type="PANTHER" id="PTHR23088:SF27">
    <property type="entry name" value="DEAMINATED GLUTATHIONE AMIDASE"/>
    <property type="match status" value="1"/>
</dbReference>
<evidence type="ECO:0000313" key="3">
    <source>
        <dbReference type="EMBL" id="VVD85609.1"/>
    </source>
</evidence>
<dbReference type="Gene3D" id="3.60.110.10">
    <property type="entry name" value="Carbon-nitrogen hydrolase"/>
    <property type="match status" value="1"/>
</dbReference>
<dbReference type="InterPro" id="IPR003010">
    <property type="entry name" value="C-N_Hydrolase"/>
</dbReference>
<dbReference type="NCBIfam" id="NF033621">
    <property type="entry name" value="de_GSH_amidase"/>
    <property type="match status" value="1"/>
</dbReference>
<dbReference type="CDD" id="cd07581">
    <property type="entry name" value="nitrilase_3"/>
    <property type="match status" value="1"/>
</dbReference>
<dbReference type="Pfam" id="PF00795">
    <property type="entry name" value="CN_hydrolase"/>
    <property type="match status" value="1"/>
</dbReference>
<evidence type="ECO:0000313" key="4">
    <source>
        <dbReference type="Proteomes" id="UP000405357"/>
    </source>
</evidence>
<dbReference type="PROSITE" id="PS01227">
    <property type="entry name" value="UPF0012"/>
    <property type="match status" value="1"/>
</dbReference>
<name>A0ABY6VTF0_9BURK</name>
<protein>
    <submittedName>
        <fullName evidence="3">Hydrolase</fullName>
    </submittedName>
</protein>
<dbReference type="InterPro" id="IPR047999">
    <property type="entry name" value="De_GSH_amidase"/>
</dbReference>
<dbReference type="SUPFAM" id="SSF56317">
    <property type="entry name" value="Carbon-nitrogen hydrolase"/>
    <property type="match status" value="1"/>
</dbReference>
<dbReference type="GO" id="GO:0016787">
    <property type="term" value="F:hydrolase activity"/>
    <property type="evidence" value="ECO:0007669"/>
    <property type="project" value="UniProtKB-KW"/>
</dbReference>
<dbReference type="PANTHER" id="PTHR23088">
    <property type="entry name" value="NITRILASE-RELATED"/>
    <property type="match status" value="1"/>
</dbReference>
<keyword evidence="4" id="KW-1185">Reference proteome</keyword>
<reference evidence="3 4" key="1">
    <citation type="submission" date="2019-08" db="EMBL/GenBank/DDBJ databases">
        <authorList>
            <person name="Peeters C."/>
        </authorList>
    </citation>
    <scope>NUCLEOTIDE SEQUENCE [LARGE SCALE GENOMIC DNA]</scope>
    <source>
        <strain evidence="3 4">LMG 31014</strain>
    </source>
</reference>
<dbReference type="InterPro" id="IPR001110">
    <property type="entry name" value="UPF0012_CS"/>
</dbReference>
<proteinExistence type="inferred from homology"/>
<sequence length="272" mass="29583">MKIAIGQIAVDREFERNQQKCVELMHTAANAGVRLFVLPEGILARDIADPDLVLSAAQPLDGPFMTALLEKSKGNDMTTMLTIHVNTGAERVKNVFVAIRNGEVIAKYEKLHLYDAFSMQESVRVAPGNEVPPLVEVDGLRFGMMTCYDVRFPELARRLALDGADALVLPAAWVRGPMKEWHWEVLTTARALDNTCYVIASGECGPRNIGASVVVDPLGVAIARAGEAETLLYAEIDPARIDHARTVLPVLANRRFAAPELNKTEAGAIVAA</sequence>